<comment type="caution">
    <text evidence="10">The sequence shown here is derived from an EMBL/GenBank/DDBJ whole genome shotgun (WGS) entry which is preliminary data.</text>
</comment>
<comment type="function">
    <text evidence="8">Cytochromes P450 are a group of heme-thiolate monooxygenases. They oxidize a variety of structurally unrelated compounds, including steroids, fatty acids, and xenobiotics.</text>
</comment>
<dbReference type="OrthoDB" id="9801155at2"/>
<comment type="cofactor">
    <cofactor evidence="1">
        <name>heme</name>
        <dbReference type="ChEBI" id="CHEBI:30413"/>
    </cofactor>
</comment>
<name>A0A447CZX3_9BRAD</name>
<comment type="similarity">
    <text evidence="2 9">Belongs to the cytochrome P450 family.</text>
</comment>
<dbReference type="GO" id="GO:0004497">
    <property type="term" value="F:monooxygenase activity"/>
    <property type="evidence" value="ECO:0007669"/>
    <property type="project" value="UniProtKB-KW"/>
</dbReference>
<evidence type="ECO:0000256" key="9">
    <source>
        <dbReference type="RuleBase" id="RU000461"/>
    </source>
</evidence>
<dbReference type="AlphaFoldDB" id="A0A447CZX3"/>
<evidence type="ECO:0000313" key="10">
    <source>
        <dbReference type="EMBL" id="VCU10860.1"/>
    </source>
</evidence>
<evidence type="ECO:0000256" key="8">
    <source>
        <dbReference type="ARBA" id="ARBA00043906"/>
    </source>
</evidence>
<dbReference type="PRINTS" id="PR00359">
    <property type="entry name" value="BP450"/>
</dbReference>
<sequence>MELLYDPADRAVMCNPHAVFARLRAEDPVHWSPKLSSWVVTRHEDAARVLAEDVFSSDRLSPFYRRAQDADRSTLAEVMRYIGLWLVFRDPPEHTRLRRLLNTAVNPGVVASLRPSVVAIVDFLLDEIEPDQEFDFVADFAVQLPAMVIMDMMGVPRDMLRTIKQWSDDLVNFVGSPRTVEAKYERARTGVLAMAEFFGRLVAERRDAPRGDILTMLIQARDEQGTLSDDEVVASAMLLLFAGHETTTNLLGNALMALHANPDQQERLRREPAIVDTAVEEFLRFDGPVLSVSRAVAKSHDLGGRRLEEGSRIFVMIAAANRDPDVFAEPDRLDLGRMPNRHVTFGKGIHFCLGAPLARLEAGTALREILRRHRTIEVTRPIADLDWIDAMVMRGVHALPVRFGR</sequence>
<dbReference type="FunFam" id="1.10.630.10:FF:000018">
    <property type="entry name" value="Cytochrome P450 monooxygenase"/>
    <property type="match status" value="1"/>
</dbReference>
<keyword evidence="11" id="KW-1185">Reference proteome</keyword>
<protein>
    <submittedName>
        <fullName evidence="10">Polyketide biosynthesis cytochrome P450 PksS</fullName>
    </submittedName>
</protein>
<dbReference type="PANTHER" id="PTHR46696">
    <property type="entry name" value="P450, PUTATIVE (EUROFUNG)-RELATED"/>
    <property type="match status" value="1"/>
</dbReference>
<dbReference type="SUPFAM" id="SSF48264">
    <property type="entry name" value="Cytochrome P450"/>
    <property type="match status" value="1"/>
</dbReference>
<dbReference type="PANTHER" id="PTHR46696:SF1">
    <property type="entry name" value="CYTOCHROME P450 YJIB-RELATED"/>
    <property type="match status" value="1"/>
</dbReference>
<dbReference type="PROSITE" id="PS00086">
    <property type="entry name" value="CYTOCHROME_P450"/>
    <property type="match status" value="1"/>
</dbReference>
<dbReference type="InterPro" id="IPR036396">
    <property type="entry name" value="Cyt_P450_sf"/>
</dbReference>
<evidence type="ECO:0000256" key="7">
    <source>
        <dbReference type="ARBA" id="ARBA00023033"/>
    </source>
</evidence>
<dbReference type="CDD" id="cd20625">
    <property type="entry name" value="CYP164-like"/>
    <property type="match status" value="1"/>
</dbReference>
<evidence type="ECO:0000256" key="1">
    <source>
        <dbReference type="ARBA" id="ARBA00001971"/>
    </source>
</evidence>
<keyword evidence="4 9" id="KW-0479">Metal-binding</keyword>
<dbReference type="InterPro" id="IPR002397">
    <property type="entry name" value="Cyt_P450_B"/>
</dbReference>
<dbReference type="Proteomes" id="UP000289200">
    <property type="component" value="Unassembled WGS sequence"/>
</dbReference>
<evidence type="ECO:0000256" key="5">
    <source>
        <dbReference type="ARBA" id="ARBA00023002"/>
    </source>
</evidence>
<dbReference type="Pfam" id="PF00067">
    <property type="entry name" value="p450"/>
    <property type="match status" value="1"/>
</dbReference>
<dbReference type="RefSeq" id="WP_129611219.1">
    <property type="nucleotide sequence ID" value="NZ_UWOC01000192.1"/>
</dbReference>
<evidence type="ECO:0000256" key="6">
    <source>
        <dbReference type="ARBA" id="ARBA00023004"/>
    </source>
</evidence>
<dbReference type="GO" id="GO:0005506">
    <property type="term" value="F:iron ion binding"/>
    <property type="evidence" value="ECO:0007669"/>
    <property type="project" value="InterPro"/>
</dbReference>
<dbReference type="EMBL" id="UWOC01000192">
    <property type="protein sequence ID" value="VCU10860.1"/>
    <property type="molecule type" value="Genomic_DNA"/>
</dbReference>
<dbReference type="GO" id="GO:0016705">
    <property type="term" value="F:oxidoreductase activity, acting on paired donors, with incorporation or reduction of molecular oxygen"/>
    <property type="evidence" value="ECO:0007669"/>
    <property type="project" value="InterPro"/>
</dbReference>
<gene>
    <name evidence="10" type="primary">pksS</name>
    <name evidence="10" type="ORF">RHODGE_RHODGE_04425</name>
</gene>
<keyword evidence="7 9" id="KW-0503">Monooxygenase</keyword>
<keyword evidence="5 9" id="KW-0560">Oxidoreductase</keyword>
<evidence type="ECO:0000313" key="11">
    <source>
        <dbReference type="Proteomes" id="UP000289200"/>
    </source>
</evidence>
<evidence type="ECO:0000256" key="2">
    <source>
        <dbReference type="ARBA" id="ARBA00010617"/>
    </source>
</evidence>
<keyword evidence="3 9" id="KW-0349">Heme</keyword>
<dbReference type="Gene3D" id="1.10.630.10">
    <property type="entry name" value="Cytochrome P450"/>
    <property type="match status" value="1"/>
</dbReference>
<proteinExistence type="inferred from homology"/>
<organism evidence="10 11">
    <name type="scientific">Rhodoplanes serenus</name>
    <dbReference type="NCBI Taxonomy" id="200615"/>
    <lineage>
        <taxon>Bacteria</taxon>
        <taxon>Pseudomonadati</taxon>
        <taxon>Pseudomonadota</taxon>
        <taxon>Alphaproteobacteria</taxon>
        <taxon>Hyphomicrobiales</taxon>
        <taxon>Nitrobacteraceae</taxon>
        <taxon>Rhodoplanes</taxon>
    </lineage>
</organism>
<evidence type="ECO:0000256" key="3">
    <source>
        <dbReference type="ARBA" id="ARBA00022617"/>
    </source>
</evidence>
<dbReference type="InterPro" id="IPR001128">
    <property type="entry name" value="Cyt_P450"/>
</dbReference>
<dbReference type="GO" id="GO:0020037">
    <property type="term" value="F:heme binding"/>
    <property type="evidence" value="ECO:0007669"/>
    <property type="project" value="InterPro"/>
</dbReference>
<accession>A0A447CZX3</accession>
<dbReference type="InterPro" id="IPR017972">
    <property type="entry name" value="Cyt_P450_CS"/>
</dbReference>
<keyword evidence="6 9" id="KW-0408">Iron</keyword>
<reference evidence="11" key="1">
    <citation type="submission" date="2018-10" db="EMBL/GenBank/DDBJ databases">
        <authorList>
            <person name="Peiro R."/>
            <person name="Begona"/>
            <person name="Cbmso G."/>
            <person name="Lopez M."/>
            <person name="Gonzalez S."/>
            <person name="Sacristan E."/>
            <person name="Castillo E."/>
        </authorList>
    </citation>
    <scope>NUCLEOTIDE SEQUENCE [LARGE SCALE GENOMIC DNA]</scope>
</reference>
<evidence type="ECO:0000256" key="4">
    <source>
        <dbReference type="ARBA" id="ARBA00022723"/>
    </source>
</evidence>